<feature type="transmembrane region" description="Helical" evidence="1">
    <location>
        <begin position="55"/>
        <end position="76"/>
    </location>
</feature>
<proteinExistence type="predicted"/>
<dbReference type="InterPro" id="IPR025962">
    <property type="entry name" value="SdpI/YhfL"/>
</dbReference>
<reference evidence="2 4" key="1">
    <citation type="submission" date="2014-04" db="EMBL/GenBank/DDBJ databases">
        <authorList>
            <person name="Bishop-Lilly K.A."/>
            <person name="Broomall S.M."/>
            <person name="Chain P.S."/>
            <person name="Chertkov O."/>
            <person name="Coyne S.R."/>
            <person name="Daligault H.E."/>
            <person name="Davenport K.W."/>
            <person name="Erkkila T."/>
            <person name="Frey K.G."/>
            <person name="Gibbons H.S."/>
            <person name="Gu W."/>
            <person name="Jaissle J."/>
            <person name="Johnson S.L."/>
            <person name="Koroleva G.I."/>
            <person name="Ladner J.T."/>
            <person name="Lo C.-C."/>
            <person name="Minogue T.D."/>
            <person name="Munk C."/>
            <person name="Palacios G.F."/>
            <person name="Redden C.L."/>
            <person name="Rosenzweig C.N."/>
            <person name="Scholz M.B."/>
            <person name="Teshima H."/>
            <person name="Xu Y."/>
        </authorList>
    </citation>
    <scope>NUCLEOTIDE SEQUENCE [LARGE SCALE GENOMIC DNA]</scope>
    <source>
        <strain evidence="2">Gladioli</strain>
        <strain evidence="4">gladioli</strain>
    </source>
</reference>
<organism evidence="3 5">
    <name type="scientific">Burkholderia gladioli</name>
    <name type="common">Pseudomonas marginata</name>
    <name type="synonym">Phytomonas marginata</name>
    <dbReference type="NCBI Taxonomy" id="28095"/>
    <lineage>
        <taxon>Bacteria</taxon>
        <taxon>Pseudomonadati</taxon>
        <taxon>Pseudomonadota</taxon>
        <taxon>Betaproteobacteria</taxon>
        <taxon>Burkholderiales</taxon>
        <taxon>Burkholderiaceae</taxon>
        <taxon>Burkholderia</taxon>
    </lineage>
</organism>
<sequence>MSRLPDAALYLLVSALFFLIAMPLAAGWIKPNRLYGVRTKTTLSNVTTWYRCNRLFGIALMLTSASYVGAVGYCYLHDIAVARVVLLIAFVMEVVVPACLCLLVLKNSINH</sequence>
<comment type="caution">
    <text evidence="3">The sequence shown here is derived from an EMBL/GenBank/DDBJ whole genome shotgun (WGS) entry which is preliminary data.</text>
</comment>
<accession>A0A095G0T1</accession>
<keyword evidence="1" id="KW-0812">Transmembrane</keyword>
<dbReference type="Proteomes" id="UP000029590">
    <property type="component" value="Unassembled WGS sequence"/>
</dbReference>
<dbReference type="RefSeq" id="WP_036050346.1">
    <property type="nucleotide sequence ID" value="NZ_CADEVY010000015.1"/>
</dbReference>
<evidence type="ECO:0000256" key="1">
    <source>
        <dbReference type="SAM" id="Phobius"/>
    </source>
</evidence>
<evidence type="ECO:0000313" key="4">
    <source>
        <dbReference type="Proteomes" id="UP000029590"/>
    </source>
</evidence>
<evidence type="ECO:0000313" key="5">
    <source>
        <dbReference type="Proteomes" id="UP000220629"/>
    </source>
</evidence>
<feature type="transmembrane region" description="Helical" evidence="1">
    <location>
        <begin position="7"/>
        <end position="29"/>
    </location>
</feature>
<name>A0A095G0T1_BURGA</name>
<dbReference type="AlphaFoldDB" id="A0A095G0T1"/>
<dbReference type="OrthoDB" id="9035280at2"/>
<protein>
    <submittedName>
        <fullName evidence="2">SdpI/YhfL family protein</fullName>
    </submittedName>
</protein>
<keyword evidence="1" id="KW-0472">Membrane</keyword>
<dbReference type="Proteomes" id="UP000220629">
    <property type="component" value="Unassembled WGS sequence"/>
</dbReference>
<dbReference type="EMBL" id="PDDY01000004">
    <property type="protein sequence ID" value="PEH37763.1"/>
    <property type="molecule type" value="Genomic_DNA"/>
</dbReference>
<reference evidence="3" key="2">
    <citation type="submission" date="2017-09" db="EMBL/GenBank/DDBJ databases">
        <title>FDA dAtabase for Regulatory Grade micrObial Sequences (FDA-ARGOS): Supporting development and validation of Infectious Disease Dx tests.</title>
        <authorList>
            <person name="Minogue T."/>
            <person name="Wolcott M."/>
            <person name="Wasieloski L."/>
            <person name="Aguilar W."/>
            <person name="Moore D."/>
            <person name="Tallon L.J."/>
            <person name="Sadzewicz L."/>
            <person name="Ott S."/>
            <person name="Zhao X."/>
            <person name="Nagaraj S."/>
            <person name="Vavikolanu K."/>
            <person name="Aluvathingal J."/>
            <person name="Nadendla S."/>
            <person name="Sichtig H."/>
        </authorList>
    </citation>
    <scope>NUCLEOTIDE SEQUENCE</scope>
    <source>
        <strain evidence="3">FDAARGOS_390</strain>
    </source>
</reference>
<feature type="transmembrane region" description="Helical" evidence="1">
    <location>
        <begin position="83"/>
        <end position="105"/>
    </location>
</feature>
<gene>
    <name evidence="3" type="ORF">CRM94_25065</name>
    <name evidence="2" type="ORF">DM48_7312</name>
</gene>
<keyword evidence="1" id="KW-1133">Transmembrane helix</keyword>
<dbReference type="EMBL" id="JPGG01000017">
    <property type="protein sequence ID" value="KGC11002.1"/>
    <property type="molecule type" value="Genomic_DNA"/>
</dbReference>
<evidence type="ECO:0000313" key="3">
    <source>
        <dbReference type="EMBL" id="PEH37763.1"/>
    </source>
</evidence>
<reference evidence="5" key="3">
    <citation type="submission" date="2017-09" db="EMBL/GenBank/DDBJ databases">
        <title>FDA dAtabase for Regulatory Grade micrObial Sequences (FDA-ARGOS): Supporting development and validation of Infectious Disease Dx tests.</title>
        <authorList>
            <person name="Minogue T."/>
            <person name="Wolcott M."/>
            <person name="Wasieloski L."/>
            <person name="Aguilar W."/>
            <person name="Moore D."/>
            <person name="Tallon L."/>
            <person name="Sadzewicz L."/>
            <person name="Ott S."/>
            <person name="Zhao X."/>
            <person name="Nagaraj S."/>
            <person name="Vavikolanu K."/>
            <person name="Aluvathingal J."/>
            <person name="Nadendla S."/>
            <person name="Sichtig H."/>
        </authorList>
    </citation>
    <scope>NUCLEOTIDE SEQUENCE [LARGE SCALE GENOMIC DNA]</scope>
    <source>
        <strain evidence="5">FDAARGOS_390</strain>
    </source>
</reference>
<dbReference type="Pfam" id="PF13630">
    <property type="entry name" value="SdpI"/>
    <property type="match status" value="1"/>
</dbReference>
<dbReference type="KEGG" id="bgo:BM43_26"/>
<evidence type="ECO:0000313" key="2">
    <source>
        <dbReference type="EMBL" id="KGC11002.1"/>
    </source>
</evidence>